<keyword evidence="2" id="KW-1185">Reference proteome</keyword>
<dbReference type="AlphaFoldDB" id="A0AA88HZK5"/>
<protein>
    <submittedName>
        <fullName evidence="1">Uncharacterized protein</fullName>
    </submittedName>
</protein>
<dbReference type="PANTHER" id="PTHR37984">
    <property type="entry name" value="PROTEIN CBG26694"/>
    <property type="match status" value="1"/>
</dbReference>
<dbReference type="PANTHER" id="PTHR37984:SF5">
    <property type="entry name" value="PROTEIN NYNRIN-LIKE"/>
    <property type="match status" value="1"/>
</dbReference>
<dbReference type="InterPro" id="IPR043502">
    <property type="entry name" value="DNA/RNA_pol_sf"/>
</dbReference>
<sequence length="229" mass="26113">MEPKPPMNAVIEYKENPANKSDEDEDVFLYAIENKSIRAEMKPLLHWRGVCELSCKHKSSKAETLTFFIVEMDSVPILGFRSSIDLNIVKLVLNVSKVEKSTCKDMHAIDKTKTDEIISSYNDVFQGIGKLDGECHLYLKDDAVPTAYPARRIPSSLQGKLEAELKWMEEQGIIKKSLYQLTGYRLKQMPFGIISAQDEFQRRMEEALEGLDRFAVIIDDLLVFSSTLE</sequence>
<dbReference type="InterPro" id="IPR043128">
    <property type="entry name" value="Rev_trsase/Diguanyl_cyclase"/>
</dbReference>
<accession>A0AA88HZK5</accession>
<dbReference type="GO" id="GO:0071897">
    <property type="term" value="P:DNA biosynthetic process"/>
    <property type="evidence" value="ECO:0007669"/>
    <property type="project" value="UniProtKB-ARBA"/>
</dbReference>
<reference evidence="1" key="1">
    <citation type="submission" date="2023-07" db="EMBL/GenBank/DDBJ databases">
        <title>Chromosome-level genome assembly of Artemia franciscana.</title>
        <authorList>
            <person name="Jo E."/>
        </authorList>
    </citation>
    <scope>NUCLEOTIDE SEQUENCE</scope>
    <source>
        <tissue evidence="1">Whole body</tissue>
    </source>
</reference>
<dbReference type="InterPro" id="IPR050951">
    <property type="entry name" value="Retrovirus_Pol_polyprotein"/>
</dbReference>
<proteinExistence type="predicted"/>
<gene>
    <name evidence="1" type="ORF">QYM36_007374</name>
</gene>
<dbReference type="Proteomes" id="UP001187531">
    <property type="component" value="Unassembled WGS sequence"/>
</dbReference>
<evidence type="ECO:0000313" key="2">
    <source>
        <dbReference type="Proteomes" id="UP001187531"/>
    </source>
</evidence>
<dbReference type="EMBL" id="JAVRJZ010000011">
    <property type="protein sequence ID" value="KAK2717231.1"/>
    <property type="molecule type" value="Genomic_DNA"/>
</dbReference>
<dbReference type="Gene3D" id="3.30.70.270">
    <property type="match status" value="1"/>
</dbReference>
<evidence type="ECO:0000313" key="1">
    <source>
        <dbReference type="EMBL" id="KAK2717231.1"/>
    </source>
</evidence>
<name>A0AA88HZK5_ARTSF</name>
<organism evidence="1 2">
    <name type="scientific">Artemia franciscana</name>
    <name type="common">Brine shrimp</name>
    <name type="synonym">Artemia sanfranciscana</name>
    <dbReference type="NCBI Taxonomy" id="6661"/>
    <lineage>
        <taxon>Eukaryota</taxon>
        <taxon>Metazoa</taxon>
        <taxon>Ecdysozoa</taxon>
        <taxon>Arthropoda</taxon>
        <taxon>Crustacea</taxon>
        <taxon>Branchiopoda</taxon>
        <taxon>Anostraca</taxon>
        <taxon>Artemiidae</taxon>
        <taxon>Artemia</taxon>
    </lineage>
</organism>
<comment type="caution">
    <text evidence="1">The sequence shown here is derived from an EMBL/GenBank/DDBJ whole genome shotgun (WGS) entry which is preliminary data.</text>
</comment>
<dbReference type="SUPFAM" id="SSF56672">
    <property type="entry name" value="DNA/RNA polymerases"/>
    <property type="match status" value="1"/>
</dbReference>